<dbReference type="GO" id="GO:0016746">
    <property type="term" value="F:acyltransferase activity"/>
    <property type="evidence" value="ECO:0007669"/>
    <property type="project" value="UniProtKB-KW"/>
</dbReference>
<dbReference type="Pfam" id="PF02458">
    <property type="entry name" value="Transferase"/>
    <property type="match status" value="2"/>
</dbReference>
<evidence type="ECO:0000313" key="6">
    <source>
        <dbReference type="Proteomes" id="UP001443914"/>
    </source>
</evidence>
<dbReference type="PANTHER" id="PTHR31623">
    <property type="entry name" value="F21J9.9"/>
    <property type="match status" value="1"/>
</dbReference>
<proteinExistence type="inferred from homology"/>
<reference evidence="5" key="1">
    <citation type="submission" date="2024-03" db="EMBL/GenBank/DDBJ databases">
        <title>WGS assembly of Saponaria officinalis var. Norfolk2.</title>
        <authorList>
            <person name="Jenkins J."/>
            <person name="Shu S."/>
            <person name="Grimwood J."/>
            <person name="Barry K."/>
            <person name="Goodstein D."/>
            <person name="Schmutz J."/>
            <person name="Leebens-Mack J."/>
            <person name="Osbourn A."/>
        </authorList>
    </citation>
    <scope>NUCLEOTIDE SEQUENCE [LARGE SCALE GENOMIC DNA]</scope>
    <source>
        <strain evidence="5">JIC</strain>
    </source>
</reference>
<dbReference type="Proteomes" id="UP001443914">
    <property type="component" value="Unassembled WGS sequence"/>
</dbReference>
<name>A0AAW1LFY1_SAPOF</name>
<evidence type="ECO:0000256" key="3">
    <source>
        <dbReference type="ARBA" id="ARBA00023315"/>
    </source>
</evidence>
<comment type="caution">
    <text evidence="5">The sequence shown here is derived from an EMBL/GenBank/DDBJ whole genome shotgun (WGS) entry which is preliminary data.</text>
</comment>
<dbReference type="InterPro" id="IPR023213">
    <property type="entry name" value="CAT-like_dom_sf"/>
</dbReference>
<dbReference type="EMBL" id="JBDFQZ010000004">
    <property type="protein sequence ID" value="KAK9732915.1"/>
    <property type="molecule type" value="Genomic_DNA"/>
</dbReference>
<sequence length="608" mass="68506">MEMKIQIISREIIKPSSPTPPHLKKLTLSLLDQKYSSFLVPVLLFYAPPHEAAPPLDIDHLKTCLSQTLTTFYPLAGRVESVGSILCNDEGVPFIEARVNCTLSSVLGSLWGLGTDLTGFYPPKDGLVDEGVQVSIQVNVFTCGGFCVGWYHIHKVTDGTSMGSFFRYWAALAAQRVEYAAQDLADFSSAVRVFPPIEERPVTPELKHKIQDEKEETIEGVGVFPPAVVAQEERQVTPKLNHNKKQNGYGRDEKREVELNSSVFPLVSVSHQEKQMTPRLNHKILTGDNIDEQKEVDFNSVVTVLPPTKVPQEERHVTPELNHKKQNENERDEKKETDFNFSVSVLPPMEGTQEERQLTPELNQKNQNGNETGKENNEEKKGSSWSFHFQNRIVVRSFVIKNEAVAKLKAKSINEQLTNPSRFEAIAGFLWKSILSNSTKDGPSALNVAVDLRPRVDPPLPVESMGNIFITALVRSEKNAEFHELVAKIHDSISEMKELASELQGDKREEAKDRHWKKFINTVVECKGKDVYVITPWCKSAGFSDVDFGFGNPKRVVPVDDVVNHNQRNTIILTEFGDGFEAWMFLEEECIKFLESNLEFLAFATPNF</sequence>
<dbReference type="Gene3D" id="3.30.559.10">
    <property type="entry name" value="Chloramphenicol acetyltransferase-like domain"/>
    <property type="match status" value="2"/>
</dbReference>
<dbReference type="AlphaFoldDB" id="A0AAW1LFY1"/>
<keyword evidence="6" id="KW-1185">Reference proteome</keyword>
<protein>
    <submittedName>
        <fullName evidence="5">Uncharacterized protein</fullName>
    </submittedName>
</protein>
<evidence type="ECO:0000256" key="2">
    <source>
        <dbReference type="ARBA" id="ARBA00022679"/>
    </source>
</evidence>
<organism evidence="5 6">
    <name type="scientific">Saponaria officinalis</name>
    <name type="common">Common soapwort</name>
    <name type="synonym">Lychnis saponaria</name>
    <dbReference type="NCBI Taxonomy" id="3572"/>
    <lineage>
        <taxon>Eukaryota</taxon>
        <taxon>Viridiplantae</taxon>
        <taxon>Streptophyta</taxon>
        <taxon>Embryophyta</taxon>
        <taxon>Tracheophyta</taxon>
        <taxon>Spermatophyta</taxon>
        <taxon>Magnoliopsida</taxon>
        <taxon>eudicotyledons</taxon>
        <taxon>Gunneridae</taxon>
        <taxon>Pentapetalae</taxon>
        <taxon>Caryophyllales</taxon>
        <taxon>Caryophyllaceae</taxon>
        <taxon>Caryophylleae</taxon>
        <taxon>Saponaria</taxon>
    </lineage>
</organism>
<dbReference type="PANTHER" id="PTHR31623:SF110">
    <property type="entry name" value="VINORINE SYNTHASE-LIKE"/>
    <property type="match status" value="1"/>
</dbReference>
<feature type="compositionally biased region" description="Basic and acidic residues" evidence="4">
    <location>
        <begin position="311"/>
        <end position="338"/>
    </location>
</feature>
<comment type="similarity">
    <text evidence="1">Belongs to the plant acyltransferase family.</text>
</comment>
<gene>
    <name evidence="5" type="ORF">RND81_04G031700</name>
</gene>
<evidence type="ECO:0000256" key="4">
    <source>
        <dbReference type="SAM" id="MobiDB-lite"/>
    </source>
</evidence>
<accession>A0AAW1LFY1</accession>
<keyword evidence="2" id="KW-0808">Transferase</keyword>
<evidence type="ECO:0000256" key="1">
    <source>
        <dbReference type="ARBA" id="ARBA00009861"/>
    </source>
</evidence>
<feature type="region of interest" description="Disordered" evidence="4">
    <location>
        <begin position="305"/>
        <end position="383"/>
    </location>
</feature>
<keyword evidence="3" id="KW-0012">Acyltransferase</keyword>
<evidence type="ECO:0000313" key="5">
    <source>
        <dbReference type="EMBL" id="KAK9732915.1"/>
    </source>
</evidence>
<feature type="compositionally biased region" description="Basic and acidic residues" evidence="4">
    <location>
        <begin position="372"/>
        <end position="382"/>
    </location>
</feature>